<protein>
    <submittedName>
        <fullName evidence="2">Uncharacterized protein</fullName>
    </submittedName>
</protein>
<comment type="caution">
    <text evidence="2">The sequence shown here is derived from an EMBL/GenBank/DDBJ whole genome shotgun (WGS) entry which is preliminary data.</text>
</comment>
<sequence length="181" mass="18784">MALNPINGNKLQQIPPFSFALFLFLSLFSTPRVPAYLSDIMKFSAVLISTALFALTASAAPAVSIETRDVATDVGLFFGFIGGYGVQAGVDNQGGACSTPVAAARIPCSCPPDQGAFIATATANSQAGHVISGNGAGTPVSFAETGDNAGDFTQRMFLFRDTLQGMGCPIISTNWARLLPQ</sequence>
<proteinExistence type="predicted"/>
<keyword evidence="3" id="KW-1185">Reference proteome</keyword>
<keyword evidence="1" id="KW-0472">Membrane</keyword>
<reference evidence="2" key="1">
    <citation type="submission" date="2023-03" db="EMBL/GenBank/DDBJ databases">
        <title>Massive genome expansion in bonnet fungi (Mycena s.s.) driven by repeated elements and novel gene families across ecological guilds.</title>
        <authorList>
            <consortium name="Lawrence Berkeley National Laboratory"/>
            <person name="Harder C.B."/>
            <person name="Miyauchi S."/>
            <person name="Viragh M."/>
            <person name="Kuo A."/>
            <person name="Thoen E."/>
            <person name="Andreopoulos B."/>
            <person name="Lu D."/>
            <person name="Skrede I."/>
            <person name="Drula E."/>
            <person name="Henrissat B."/>
            <person name="Morin E."/>
            <person name="Kohler A."/>
            <person name="Barry K."/>
            <person name="LaButti K."/>
            <person name="Morin E."/>
            <person name="Salamov A."/>
            <person name="Lipzen A."/>
            <person name="Mereny Z."/>
            <person name="Hegedus B."/>
            <person name="Baldrian P."/>
            <person name="Stursova M."/>
            <person name="Weitz H."/>
            <person name="Taylor A."/>
            <person name="Grigoriev I.V."/>
            <person name="Nagy L.G."/>
            <person name="Martin F."/>
            <person name="Kauserud H."/>
        </authorList>
    </citation>
    <scope>NUCLEOTIDE SEQUENCE</scope>
    <source>
        <strain evidence="2">CBHHK002</strain>
    </source>
</reference>
<gene>
    <name evidence="2" type="ORF">DFH08DRAFT_877184</name>
</gene>
<feature type="transmembrane region" description="Helical" evidence="1">
    <location>
        <begin position="43"/>
        <end position="63"/>
    </location>
</feature>
<keyword evidence="1" id="KW-0812">Transmembrane</keyword>
<dbReference type="EMBL" id="JARIHO010000029">
    <property type="protein sequence ID" value="KAJ7337590.1"/>
    <property type="molecule type" value="Genomic_DNA"/>
</dbReference>
<evidence type="ECO:0000313" key="2">
    <source>
        <dbReference type="EMBL" id="KAJ7337590.1"/>
    </source>
</evidence>
<dbReference type="Proteomes" id="UP001218218">
    <property type="component" value="Unassembled WGS sequence"/>
</dbReference>
<accession>A0AAD7ELS3</accession>
<evidence type="ECO:0000256" key="1">
    <source>
        <dbReference type="SAM" id="Phobius"/>
    </source>
</evidence>
<name>A0AAD7ELS3_9AGAR</name>
<organism evidence="2 3">
    <name type="scientific">Mycena albidolilacea</name>
    <dbReference type="NCBI Taxonomy" id="1033008"/>
    <lineage>
        <taxon>Eukaryota</taxon>
        <taxon>Fungi</taxon>
        <taxon>Dikarya</taxon>
        <taxon>Basidiomycota</taxon>
        <taxon>Agaricomycotina</taxon>
        <taxon>Agaricomycetes</taxon>
        <taxon>Agaricomycetidae</taxon>
        <taxon>Agaricales</taxon>
        <taxon>Marasmiineae</taxon>
        <taxon>Mycenaceae</taxon>
        <taxon>Mycena</taxon>
    </lineage>
</organism>
<feature type="transmembrane region" description="Helical" evidence="1">
    <location>
        <begin position="14"/>
        <end position="31"/>
    </location>
</feature>
<keyword evidence="1" id="KW-1133">Transmembrane helix</keyword>
<dbReference type="AlphaFoldDB" id="A0AAD7ELS3"/>
<evidence type="ECO:0000313" key="3">
    <source>
        <dbReference type="Proteomes" id="UP001218218"/>
    </source>
</evidence>